<protein>
    <submittedName>
        <fullName evidence="2">Acetyltransferase (Isoleucine patch superfamily)</fullName>
    </submittedName>
</protein>
<dbReference type="InterPro" id="IPR001451">
    <property type="entry name" value="Hexapep"/>
</dbReference>
<dbReference type="GO" id="GO:0016740">
    <property type="term" value="F:transferase activity"/>
    <property type="evidence" value="ECO:0007669"/>
    <property type="project" value="UniProtKB-KW"/>
</dbReference>
<dbReference type="SUPFAM" id="SSF51161">
    <property type="entry name" value="Trimeric LpxA-like enzymes"/>
    <property type="match status" value="1"/>
</dbReference>
<reference evidence="2 3" key="1">
    <citation type="submission" date="2017-06" db="EMBL/GenBank/DDBJ databases">
        <authorList>
            <person name="Kim H.J."/>
            <person name="Triplett B.A."/>
        </authorList>
    </citation>
    <scope>NUCLEOTIDE SEQUENCE [LARGE SCALE GENOMIC DNA]</scope>
    <source>
        <strain evidence="2 3">DSM 44272</strain>
    </source>
</reference>
<dbReference type="Gene3D" id="2.160.10.10">
    <property type="entry name" value="Hexapeptide repeat proteins"/>
    <property type="match status" value="1"/>
</dbReference>
<dbReference type="EMBL" id="FZNO01000050">
    <property type="protein sequence ID" value="SNR96827.1"/>
    <property type="molecule type" value="Genomic_DNA"/>
</dbReference>
<sequence length="184" mass="19656">MGNSKRVGKYAWKQGVEALIADLIAILPSHIMRLALYRHVMGMRLGSGVTIYRGAKIRYGRGITIGDGTTVGEHARLDGRSGLVIGRQVNLSSEVAIWTLQHDAQSTSFATTGGQVTVGDYAWLSARSTVLPRVSIGRGAVVAAHAVVTADVAEFAIVGGVPAKMIGVRNTDLSYSLDYRIPFM</sequence>
<dbReference type="Proteomes" id="UP000198403">
    <property type="component" value="Unassembled WGS sequence"/>
</dbReference>
<keyword evidence="2" id="KW-0808">Transferase</keyword>
<dbReference type="PANTHER" id="PTHR23416">
    <property type="entry name" value="SIALIC ACID SYNTHASE-RELATED"/>
    <property type="match status" value="1"/>
</dbReference>
<dbReference type="Pfam" id="PF00132">
    <property type="entry name" value="Hexapep"/>
    <property type="match status" value="1"/>
</dbReference>
<organism evidence="2 3">
    <name type="scientific">Blastococcus mobilis</name>
    <dbReference type="NCBI Taxonomy" id="1938746"/>
    <lineage>
        <taxon>Bacteria</taxon>
        <taxon>Bacillati</taxon>
        <taxon>Actinomycetota</taxon>
        <taxon>Actinomycetes</taxon>
        <taxon>Geodermatophilales</taxon>
        <taxon>Geodermatophilaceae</taxon>
        <taxon>Blastococcus</taxon>
    </lineage>
</organism>
<dbReference type="AlphaFoldDB" id="A0A239AME1"/>
<feature type="transmembrane region" description="Helical" evidence="1">
    <location>
        <begin position="18"/>
        <end position="36"/>
    </location>
</feature>
<evidence type="ECO:0000313" key="2">
    <source>
        <dbReference type="EMBL" id="SNR96827.1"/>
    </source>
</evidence>
<keyword evidence="1" id="KW-1133">Transmembrane helix</keyword>
<accession>A0A239AME1</accession>
<evidence type="ECO:0000313" key="3">
    <source>
        <dbReference type="Proteomes" id="UP000198403"/>
    </source>
</evidence>
<keyword evidence="1" id="KW-0472">Membrane</keyword>
<proteinExistence type="predicted"/>
<dbReference type="RefSeq" id="WP_217899488.1">
    <property type="nucleotide sequence ID" value="NZ_FZNO01000050.1"/>
</dbReference>
<gene>
    <name evidence="2" type="ORF">SAMN06272737_1504</name>
</gene>
<dbReference type="InterPro" id="IPR011004">
    <property type="entry name" value="Trimer_LpxA-like_sf"/>
</dbReference>
<evidence type="ECO:0000256" key="1">
    <source>
        <dbReference type="SAM" id="Phobius"/>
    </source>
</evidence>
<name>A0A239AME1_9ACTN</name>
<dbReference type="InterPro" id="IPR051159">
    <property type="entry name" value="Hexapeptide_acetyltransf"/>
</dbReference>
<keyword evidence="3" id="KW-1185">Reference proteome</keyword>
<keyword evidence="1" id="KW-0812">Transmembrane</keyword>